<feature type="non-terminal residue" evidence="1">
    <location>
        <position position="73"/>
    </location>
</feature>
<sequence length="73" mass="7913">PPWKIPPEEEPSSHGWAQSGTRIPICGPVRLASGWDAVDLTGLSQAVVDIITLYEAGCRSFLAVWNIVSLHSE</sequence>
<evidence type="ECO:0000313" key="1">
    <source>
        <dbReference type="EMBL" id="KAL0176871.1"/>
    </source>
</evidence>
<feature type="non-terminal residue" evidence="1">
    <location>
        <position position="1"/>
    </location>
</feature>
<keyword evidence="2" id="KW-1185">Reference proteome</keyword>
<protein>
    <submittedName>
        <fullName evidence="1">Uncharacterized protein</fullName>
    </submittedName>
</protein>
<organism evidence="1 2">
    <name type="scientific">Cirrhinus mrigala</name>
    <name type="common">Mrigala</name>
    <dbReference type="NCBI Taxonomy" id="683832"/>
    <lineage>
        <taxon>Eukaryota</taxon>
        <taxon>Metazoa</taxon>
        <taxon>Chordata</taxon>
        <taxon>Craniata</taxon>
        <taxon>Vertebrata</taxon>
        <taxon>Euteleostomi</taxon>
        <taxon>Actinopterygii</taxon>
        <taxon>Neopterygii</taxon>
        <taxon>Teleostei</taxon>
        <taxon>Ostariophysi</taxon>
        <taxon>Cypriniformes</taxon>
        <taxon>Cyprinidae</taxon>
        <taxon>Labeoninae</taxon>
        <taxon>Labeonini</taxon>
        <taxon>Cirrhinus</taxon>
    </lineage>
</organism>
<dbReference type="Proteomes" id="UP001529510">
    <property type="component" value="Unassembled WGS sequence"/>
</dbReference>
<evidence type="ECO:0000313" key="2">
    <source>
        <dbReference type="Proteomes" id="UP001529510"/>
    </source>
</evidence>
<name>A0ABD0PTW8_CIRMR</name>
<dbReference type="AlphaFoldDB" id="A0ABD0PTW8"/>
<comment type="caution">
    <text evidence="1">The sequence shown here is derived from an EMBL/GenBank/DDBJ whole genome shotgun (WGS) entry which is preliminary data.</text>
</comment>
<proteinExistence type="predicted"/>
<gene>
    <name evidence="1" type="ORF">M9458_029201</name>
</gene>
<dbReference type="EMBL" id="JAMKFB020000014">
    <property type="protein sequence ID" value="KAL0176871.1"/>
    <property type="molecule type" value="Genomic_DNA"/>
</dbReference>
<accession>A0ABD0PTW8</accession>
<reference evidence="1 2" key="1">
    <citation type="submission" date="2024-05" db="EMBL/GenBank/DDBJ databases">
        <title>Genome sequencing and assembly of Indian major carp, Cirrhinus mrigala (Hamilton, 1822).</title>
        <authorList>
            <person name="Mohindra V."/>
            <person name="Chowdhury L.M."/>
            <person name="Lal K."/>
            <person name="Jena J.K."/>
        </authorList>
    </citation>
    <scope>NUCLEOTIDE SEQUENCE [LARGE SCALE GENOMIC DNA]</scope>
    <source>
        <strain evidence="1">CM1030</strain>
        <tissue evidence="1">Blood</tissue>
    </source>
</reference>